<keyword evidence="2" id="KW-1185">Reference proteome</keyword>
<dbReference type="EMBL" id="FQVM01000031">
    <property type="protein sequence ID" value="SHF08492.1"/>
    <property type="molecule type" value="Genomic_DNA"/>
</dbReference>
<sequence>MNSDQIYKKTIICPICKKESKVNMTKKGAFKILKQDFDMQITYEGVNPLFYSVFLCNYCGYANVDKYFENVKDLTKKNIILNITSKWKGITIPEENNLNFAIYLYKLVLLNRTYFEKKNYGELAVINLRLSWLYKEVNDLKQTNRFRENALNCFLESYYSEDSPIGGLYNDSYVEYLISVLYYSLDNLEEALKWTNKLIQNRNTPYKLKEKARDMKEIYKQINTIISKTFS</sequence>
<name>A0A1M4YSN5_9CLOT</name>
<protein>
    <recommendedName>
        <fullName evidence="3">DUF2225 domain-containing protein</fullName>
    </recommendedName>
</protein>
<dbReference type="Pfam" id="PF09986">
    <property type="entry name" value="DUF2225"/>
    <property type="match status" value="1"/>
</dbReference>
<organism evidence="1 2">
    <name type="scientific">Clostridium fallax</name>
    <dbReference type="NCBI Taxonomy" id="1533"/>
    <lineage>
        <taxon>Bacteria</taxon>
        <taxon>Bacillati</taxon>
        <taxon>Bacillota</taxon>
        <taxon>Clostridia</taxon>
        <taxon>Eubacteriales</taxon>
        <taxon>Clostridiaceae</taxon>
        <taxon>Clostridium</taxon>
    </lineage>
</organism>
<dbReference type="RefSeq" id="WP_072897416.1">
    <property type="nucleotide sequence ID" value="NZ_FQVM01000031.1"/>
</dbReference>
<dbReference type="STRING" id="1533.SAMN05443638_13113"/>
<dbReference type="AlphaFoldDB" id="A0A1M4YSN5"/>
<evidence type="ECO:0000313" key="2">
    <source>
        <dbReference type="Proteomes" id="UP000184035"/>
    </source>
</evidence>
<proteinExistence type="predicted"/>
<evidence type="ECO:0008006" key="3">
    <source>
        <dbReference type="Google" id="ProtNLM"/>
    </source>
</evidence>
<gene>
    <name evidence="1" type="ORF">SAMN05443638_13113</name>
</gene>
<accession>A0A1M4YSN5</accession>
<evidence type="ECO:0000313" key="1">
    <source>
        <dbReference type="EMBL" id="SHF08492.1"/>
    </source>
</evidence>
<reference evidence="1 2" key="1">
    <citation type="submission" date="2016-11" db="EMBL/GenBank/DDBJ databases">
        <authorList>
            <person name="Jaros S."/>
            <person name="Januszkiewicz K."/>
            <person name="Wedrychowicz H."/>
        </authorList>
    </citation>
    <scope>NUCLEOTIDE SEQUENCE [LARGE SCALE GENOMIC DNA]</scope>
    <source>
        <strain evidence="1 2">DSM 2631</strain>
    </source>
</reference>
<dbReference type="InterPro" id="IPR018708">
    <property type="entry name" value="DUF2225"/>
</dbReference>
<dbReference type="OrthoDB" id="9780343at2"/>
<dbReference type="Proteomes" id="UP000184035">
    <property type="component" value="Unassembled WGS sequence"/>
</dbReference>